<proteinExistence type="predicted"/>
<dbReference type="EMBL" id="BBSC01000010">
    <property type="protein sequence ID" value="GAM77850.1"/>
    <property type="molecule type" value="Genomic_DNA"/>
</dbReference>
<evidence type="ECO:0000313" key="2">
    <source>
        <dbReference type="EMBL" id="GAM77850.1"/>
    </source>
</evidence>
<evidence type="ECO:0000256" key="1">
    <source>
        <dbReference type="SAM" id="MobiDB-lite"/>
    </source>
</evidence>
<comment type="caution">
    <text evidence="2">The sequence shown here is derived from an EMBL/GenBank/DDBJ whole genome shotgun (WGS) entry which is preliminary data.</text>
</comment>
<protein>
    <submittedName>
        <fullName evidence="2">Uncharacterized protein</fullName>
    </submittedName>
</protein>
<name>A0A0B8QDX3_9VIBR</name>
<reference evidence="2 3" key="1">
    <citation type="submission" date="2015-01" db="EMBL/GenBank/DDBJ databases">
        <title>Vibrio sp. C94 JCM 19241 whole genome shotgun sequence.</title>
        <authorList>
            <person name="Sawabe T."/>
            <person name="Meirelles P."/>
            <person name="Feng G."/>
            <person name="Sayaka M."/>
            <person name="Hattori M."/>
            <person name="Ohkuma M."/>
        </authorList>
    </citation>
    <scope>NUCLEOTIDE SEQUENCE [LARGE SCALE GENOMIC DNA]</scope>
    <source>
        <strain evidence="3">JCM 19241</strain>
    </source>
</reference>
<feature type="region of interest" description="Disordered" evidence="1">
    <location>
        <begin position="1"/>
        <end position="30"/>
    </location>
</feature>
<organism evidence="2 3">
    <name type="scientific">Vibrio ishigakensis</name>
    <dbReference type="NCBI Taxonomy" id="1481914"/>
    <lineage>
        <taxon>Bacteria</taxon>
        <taxon>Pseudomonadati</taxon>
        <taxon>Pseudomonadota</taxon>
        <taxon>Gammaproteobacteria</taxon>
        <taxon>Vibrionales</taxon>
        <taxon>Vibrionaceae</taxon>
        <taxon>Vibrio</taxon>
    </lineage>
</organism>
<gene>
    <name evidence="2" type="ORF">JCM19241_4514</name>
</gene>
<evidence type="ECO:0000313" key="3">
    <source>
        <dbReference type="Proteomes" id="UP000031666"/>
    </source>
</evidence>
<dbReference type="Proteomes" id="UP000031666">
    <property type="component" value="Unassembled WGS sequence"/>
</dbReference>
<dbReference type="STRING" id="1481914.JCM19241_4514"/>
<accession>A0A0B8QDX3</accession>
<sequence>MKDLDDARAADRNQTLADGVAGDNRSETEKRVAELEAQIKLLELEKQLAELEAEQLVDIDEEDELPAS</sequence>
<dbReference type="AlphaFoldDB" id="A0A0B8QDX3"/>
<feature type="compositionally biased region" description="Basic and acidic residues" evidence="1">
    <location>
        <begin position="1"/>
        <end position="11"/>
    </location>
</feature>
<reference evidence="2 3" key="2">
    <citation type="submission" date="2015-01" db="EMBL/GenBank/DDBJ databases">
        <authorList>
            <consortium name="NBRP consortium"/>
            <person name="Sawabe T."/>
            <person name="Meirelles P."/>
            <person name="Feng G."/>
            <person name="Sayaka M."/>
            <person name="Hattori M."/>
            <person name="Ohkuma M."/>
        </authorList>
    </citation>
    <scope>NUCLEOTIDE SEQUENCE [LARGE SCALE GENOMIC DNA]</scope>
    <source>
        <strain evidence="3">JCM 19241</strain>
    </source>
</reference>